<reference evidence="2 3" key="1">
    <citation type="submission" date="2019-05" db="EMBL/GenBank/DDBJ databases">
        <title>Draft Whole-Genome sequence of the green sulfur bacterium Prosthecochloris vibrioformis DSM 260.</title>
        <authorList>
            <person name="Meyer T.E."/>
            <person name="Kyndt J.A."/>
        </authorList>
    </citation>
    <scope>NUCLEOTIDE SEQUENCE [LARGE SCALE GENOMIC DNA]</scope>
    <source>
        <strain evidence="2 3">DSM 260</strain>
    </source>
</reference>
<accession>A0A5C4RZM2</accession>
<protein>
    <recommendedName>
        <fullName evidence="4">Curlin</fullName>
    </recommendedName>
</protein>
<keyword evidence="1" id="KW-0732">Signal</keyword>
<feature type="chain" id="PRO_5022921446" description="Curlin" evidence="1">
    <location>
        <begin position="24"/>
        <end position="119"/>
    </location>
</feature>
<evidence type="ECO:0000256" key="1">
    <source>
        <dbReference type="SAM" id="SignalP"/>
    </source>
</evidence>
<dbReference type="RefSeq" id="WP_068866980.1">
    <property type="nucleotide sequence ID" value="NZ_VDCI01000008.1"/>
</dbReference>
<feature type="signal peptide" evidence="1">
    <location>
        <begin position="1"/>
        <end position="23"/>
    </location>
</feature>
<evidence type="ECO:0000313" key="3">
    <source>
        <dbReference type="Proteomes" id="UP000309544"/>
    </source>
</evidence>
<dbReference type="Proteomes" id="UP000309544">
    <property type="component" value="Unassembled WGS sequence"/>
</dbReference>
<evidence type="ECO:0000313" key="2">
    <source>
        <dbReference type="EMBL" id="TNJ36131.1"/>
    </source>
</evidence>
<keyword evidence="3" id="KW-1185">Reference proteome</keyword>
<dbReference type="EMBL" id="VDCI01000008">
    <property type="protein sequence ID" value="TNJ36131.1"/>
    <property type="molecule type" value="Genomic_DNA"/>
</dbReference>
<proteinExistence type="predicted"/>
<sequence length="119" mass="12025">MKPLKIIGSLSASLVLMTTTSLAQTEVVDAAPNGNTTTLDQAYYAAGNMEVRMVSASSNASQNINFGNISMSVYNNATSTNYSASNTNINGGIGANIGSAVIQAVNSSTAIAIVGNGAM</sequence>
<gene>
    <name evidence="2" type="ORF">FGF68_08850</name>
</gene>
<organism evidence="2 3">
    <name type="scientific">Prosthecochloris vibrioformis</name>
    <name type="common">Chlorobium vibrioforme</name>
    <dbReference type="NCBI Taxonomy" id="1098"/>
    <lineage>
        <taxon>Bacteria</taxon>
        <taxon>Pseudomonadati</taxon>
        <taxon>Chlorobiota</taxon>
        <taxon>Chlorobiia</taxon>
        <taxon>Chlorobiales</taxon>
        <taxon>Chlorobiaceae</taxon>
        <taxon>Prosthecochloris</taxon>
    </lineage>
</organism>
<comment type="caution">
    <text evidence="2">The sequence shown here is derived from an EMBL/GenBank/DDBJ whole genome shotgun (WGS) entry which is preliminary data.</text>
</comment>
<dbReference type="AlphaFoldDB" id="A0A5C4RZM2"/>
<evidence type="ECO:0008006" key="4">
    <source>
        <dbReference type="Google" id="ProtNLM"/>
    </source>
</evidence>
<name>A0A5C4RZM2_PROVB</name>